<dbReference type="SMART" id="SM00450">
    <property type="entry name" value="RHOD"/>
    <property type="match status" value="1"/>
</dbReference>
<protein>
    <submittedName>
        <fullName evidence="2">Rhodanese-like domain-containing protein</fullName>
    </submittedName>
</protein>
<accession>A0AAE3M1N6</accession>
<sequence>MLKQKITILIFLFSLLQVINGQDFVTKVLDCDVFFKEVYENGKSKLFDLRGTEEFNKERLVDAILVDTKEKFLVYLNDIDKNTKIFLYCEKGKRSIECSQWLRDLGYTNVFQLKGGFINWKKSGFPIDSEKVKQ</sequence>
<feature type="domain" description="Rhodanese" evidence="1">
    <location>
        <begin position="40"/>
        <end position="129"/>
    </location>
</feature>
<dbReference type="Pfam" id="PF00581">
    <property type="entry name" value="Rhodanese"/>
    <property type="match status" value="1"/>
</dbReference>
<evidence type="ECO:0000313" key="2">
    <source>
        <dbReference type="EMBL" id="MCW3785165.1"/>
    </source>
</evidence>
<dbReference type="PANTHER" id="PTHR45431">
    <property type="entry name" value="RHODANESE-LIKE DOMAIN-CONTAINING PROTEIN 15, CHLOROPLASTIC"/>
    <property type="match status" value="1"/>
</dbReference>
<comment type="caution">
    <text evidence="2">The sequence shown here is derived from an EMBL/GenBank/DDBJ whole genome shotgun (WGS) entry which is preliminary data.</text>
</comment>
<dbReference type="RefSeq" id="WP_301188736.1">
    <property type="nucleotide sequence ID" value="NZ_JAPDPJ010000001.1"/>
</dbReference>
<dbReference type="InterPro" id="IPR001763">
    <property type="entry name" value="Rhodanese-like_dom"/>
</dbReference>
<dbReference type="Proteomes" id="UP001209229">
    <property type="component" value="Unassembled WGS sequence"/>
</dbReference>
<reference evidence="2" key="1">
    <citation type="submission" date="2022-10" db="EMBL/GenBank/DDBJ databases">
        <authorList>
            <person name="Yu W.X."/>
        </authorList>
    </citation>
    <scope>NUCLEOTIDE SEQUENCE</scope>
    <source>
        <strain evidence="2">AAT</strain>
    </source>
</reference>
<dbReference type="InterPro" id="IPR036873">
    <property type="entry name" value="Rhodanese-like_dom_sf"/>
</dbReference>
<dbReference type="AlphaFoldDB" id="A0AAE3M1N6"/>
<organism evidence="2 3">
    <name type="scientific">Plebeiibacterium sediminum</name>
    <dbReference type="NCBI Taxonomy" id="2992112"/>
    <lineage>
        <taxon>Bacteria</taxon>
        <taxon>Pseudomonadati</taxon>
        <taxon>Bacteroidota</taxon>
        <taxon>Bacteroidia</taxon>
        <taxon>Marinilabiliales</taxon>
        <taxon>Marinilabiliaceae</taxon>
        <taxon>Plebeiibacterium</taxon>
    </lineage>
</organism>
<dbReference type="EMBL" id="JAPDPJ010000001">
    <property type="protein sequence ID" value="MCW3785165.1"/>
    <property type="molecule type" value="Genomic_DNA"/>
</dbReference>
<dbReference type="PROSITE" id="PS50206">
    <property type="entry name" value="RHODANESE_3"/>
    <property type="match status" value="1"/>
</dbReference>
<dbReference type="InterPro" id="IPR052367">
    <property type="entry name" value="Thiosulfate_ST/Rhodanese-like"/>
</dbReference>
<dbReference type="SUPFAM" id="SSF52821">
    <property type="entry name" value="Rhodanese/Cell cycle control phosphatase"/>
    <property type="match status" value="1"/>
</dbReference>
<evidence type="ECO:0000313" key="3">
    <source>
        <dbReference type="Proteomes" id="UP001209229"/>
    </source>
</evidence>
<dbReference type="CDD" id="cd00158">
    <property type="entry name" value="RHOD"/>
    <property type="match status" value="1"/>
</dbReference>
<dbReference type="Gene3D" id="3.40.250.10">
    <property type="entry name" value="Rhodanese-like domain"/>
    <property type="match status" value="1"/>
</dbReference>
<evidence type="ECO:0000259" key="1">
    <source>
        <dbReference type="PROSITE" id="PS50206"/>
    </source>
</evidence>
<dbReference type="PANTHER" id="PTHR45431:SF3">
    <property type="entry name" value="RHODANESE-LIKE DOMAIN-CONTAINING PROTEIN 15, CHLOROPLASTIC"/>
    <property type="match status" value="1"/>
</dbReference>
<gene>
    <name evidence="2" type="ORF">OM075_01735</name>
</gene>
<proteinExistence type="predicted"/>
<keyword evidence="3" id="KW-1185">Reference proteome</keyword>
<name>A0AAE3M1N6_9BACT</name>